<keyword evidence="5" id="KW-1185">Reference proteome</keyword>
<keyword evidence="2" id="KW-0732">Signal</keyword>
<evidence type="ECO:0000313" key="5">
    <source>
        <dbReference type="Proteomes" id="UP001583280"/>
    </source>
</evidence>
<organism evidence="4 5">
    <name type="scientific">Ceratocystis pirilliformis</name>
    <dbReference type="NCBI Taxonomy" id="259994"/>
    <lineage>
        <taxon>Eukaryota</taxon>
        <taxon>Fungi</taxon>
        <taxon>Dikarya</taxon>
        <taxon>Ascomycota</taxon>
        <taxon>Pezizomycotina</taxon>
        <taxon>Sordariomycetes</taxon>
        <taxon>Hypocreomycetidae</taxon>
        <taxon>Microascales</taxon>
        <taxon>Ceratocystidaceae</taxon>
        <taxon>Ceratocystis</taxon>
    </lineage>
</organism>
<dbReference type="EMBL" id="JAWDJO010000255">
    <property type="protein sequence ID" value="KAL1888575.1"/>
    <property type="molecule type" value="Genomic_DNA"/>
</dbReference>
<dbReference type="Pfam" id="PF24855">
    <property type="entry name" value="DUF7729"/>
    <property type="match status" value="1"/>
</dbReference>
<comment type="caution">
    <text evidence="4">The sequence shown here is derived from an EMBL/GenBank/DDBJ whole genome shotgun (WGS) entry which is preliminary data.</text>
</comment>
<reference evidence="4 5" key="1">
    <citation type="journal article" date="2024" name="IMA Fungus">
        <title>IMA Genome - F19 : A genome assembly and annotation guide to empower mycologists, including annotated draft genome sequences of Ceratocystis pirilliformis, Diaporthe australafricana, Fusarium ophioides, Paecilomyces lecythidis, and Sporothrix stenoceras.</title>
        <authorList>
            <person name="Aylward J."/>
            <person name="Wilson A.M."/>
            <person name="Visagie C.M."/>
            <person name="Spraker J."/>
            <person name="Barnes I."/>
            <person name="Buitendag C."/>
            <person name="Ceriani C."/>
            <person name="Del Mar Angel L."/>
            <person name="du Plessis D."/>
            <person name="Fuchs T."/>
            <person name="Gasser K."/>
            <person name="Kramer D."/>
            <person name="Li W."/>
            <person name="Munsamy K."/>
            <person name="Piso A."/>
            <person name="Price J.L."/>
            <person name="Sonnekus B."/>
            <person name="Thomas C."/>
            <person name="van der Nest A."/>
            <person name="van Dijk A."/>
            <person name="van Heerden A."/>
            <person name="van Vuuren N."/>
            <person name="Yilmaz N."/>
            <person name="Duong T.A."/>
            <person name="van der Merwe N.A."/>
            <person name="Wingfield M.J."/>
            <person name="Wingfield B.D."/>
        </authorList>
    </citation>
    <scope>NUCLEOTIDE SEQUENCE [LARGE SCALE GENOMIC DNA]</scope>
    <source>
        <strain evidence="4 5">CMW 12675</strain>
    </source>
</reference>
<keyword evidence="1" id="KW-0812">Transmembrane</keyword>
<evidence type="ECO:0000259" key="3">
    <source>
        <dbReference type="Pfam" id="PF24855"/>
    </source>
</evidence>
<evidence type="ECO:0000313" key="4">
    <source>
        <dbReference type="EMBL" id="KAL1888575.1"/>
    </source>
</evidence>
<dbReference type="PANTHER" id="PTHR39460">
    <property type="entry name" value="EXPRESSED PROTEIN"/>
    <property type="match status" value="1"/>
</dbReference>
<dbReference type="Proteomes" id="UP001583280">
    <property type="component" value="Unassembled WGS sequence"/>
</dbReference>
<name>A0ABR3YKP3_9PEZI</name>
<feature type="domain" description="DUF7729" evidence="3">
    <location>
        <begin position="156"/>
        <end position="364"/>
    </location>
</feature>
<keyword evidence="1" id="KW-0472">Membrane</keyword>
<feature type="transmembrane region" description="Helical" evidence="1">
    <location>
        <begin position="393"/>
        <end position="415"/>
    </location>
</feature>
<keyword evidence="1" id="KW-1133">Transmembrane helix</keyword>
<accession>A0ABR3YKP3</accession>
<feature type="chain" id="PRO_5045404634" description="DUF7729 domain-containing protein" evidence="2">
    <location>
        <begin position="35"/>
        <end position="416"/>
    </location>
</feature>
<gene>
    <name evidence="4" type="ORF">Cpir12675_006120</name>
</gene>
<sequence length="416" mass="44554">MLFVRASAKLAPLSLSQTLWSAAFVALASQSTLASPVTASGPEITVPSSTVELPPFITPAAFDYHDYGDDTLLAVDTVRPIRIDGQWKLVDDVEWELRKRTVDDSSGSTSSSAIVSVAESSATATDLDKFATTSSTAILSATAAQLSTMTSGDFALPSPMDENLNYNFTTNGGKSCPAFLNSLLNDEQFTACYPISMLLKGSHSFFSAQRQLQTVVRVLDTSCDVDFDTCKAYLKQKALDLTGPKNCAEEYHNDASNIMMVYWGLIAYEPLYKATCIRDPETSMYCYANAVTNTSTTGNAYTYFMPLNSSFPATAEPSCNTCLQKTMAVFQSFTNDASQPVAYNYGPAAKIINNACGQGFVNQTSLKITLKNGTVPKANGTRSSAASGRMAPMPAVGTTMSTILLATLMGAAFAWL</sequence>
<evidence type="ECO:0000256" key="1">
    <source>
        <dbReference type="SAM" id="Phobius"/>
    </source>
</evidence>
<feature type="signal peptide" evidence="2">
    <location>
        <begin position="1"/>
        <end position="34"/>
    </location>
</feature>
<dbReference type="InterPro" id="IPR056146">
    <property type="entry name" value="DUF7729"/>
</dbReference>
<protein>
    <recommendedName>
        <fullName evidence="3">DUF7729 domain-containing protein</fullName>
    </recommendedName>
</protein>
<dbReference type="PANTHER" id="PTHR39460:SF1">
    <property type="entry name" value="C6 TRANSCRIPTION FACTOR"/>
    <property type="match status" value="1"/>
</dbReference>
<proteinExistence type="predicted"/>
<evidence type="ECO:0000256" key="2">
    <source>
        <dbReference type="SAM" id="SignalP"/>
    </source>
</evidence>